<dbReference type="Pfam" id="PF00015">
    <property type="entry name" value="MCPsignal"/>
    <property type="match status" value="1"/>
</dbReference>
<evidence type="ECO:0000313" key="4">
    <source>
        <dbReference type="EMBL" id="OIQ94633.1"/>
    </source>
</evidence>
<accession>A0A1J5RFS6</accession>
<feature type="coiled-coil region" evidence="2">
    <location>
        <begin position="10"/>
        <end position="51"/>
    </location>
</feature>
<comment type="caution">
    <text evidence="4">The sequence shown here is derived from an EMBL/GenBank/DDBJ whole genome shotgun (WGS) entry which is preliminary data.</text>
</comment>
<keyword evidence="2" id="KW-0175">Coiled coil</keyword>
<organism evidence="4">
    <name type="scientific">mine drainage metagenome</name>
    <dbReference type="NCBI Taxonomy" id="410659"/>
    <lineage>
        <taxon>unclassified sequences</taxon>
        <taxon>metagenomes</taxon>
        <taxon>ecological metagenomes</taxon>
    </lineage>
</organism>
<dbReference type="InterPro" id="IPR004089">
    <property type="entry name" value="MCPsignal_dom"/>
</dbReference>
<name>A0A1J5RFS6_9ZZZZ</name>
<gene>
    <name evidence="4" type="primary">mcp4_18</name>
    <name evidence="4" type="ORF">GALL_233890</name>
</gene>
<dbReference type="EMBL" id="MLJW01000182">
    <property type="protein sequence ID" value="OIQ94633.1"/>
    <property type="molecule type" value="Genomic_DNA"/>
</dbReference>
<dbReference type="Gene3D" id="6.10.250.3200">
    <property type="match status" value="1"/>
</dbReference>
<evidence type="ECO:0000256" key="2">
    <source>
        <dbReference type="SAM" id="Coils"/>
    </source>
</evidence>
<dbReference type="Gene3D" id="1.20.120.30">
    <property type="entry name" value="Aspartate receptor, ligand-binding domain"/>
    <property type="match status" value="1"/>
</dbReference>
<feature type="domain" description="Methyl-accepting transducer" evidence="3">
    <location>
        <begin position="33"/>
        <end position="258"/>
    </location>
</feature>
<dbReference type="AlphaFoldDB" id="A0A1J5RFS6"/>
<evidence type="ECO:0000259" key="3">
    <source>
        <dbReference type="PROSITE" id="PS50111"/>
    </source>
</evidence>
<reference evidence="4" key="1">
    <citation type="submission" date="2016-10" db="EMBL/GenBank/DDBJ databases">
        <title>Sequence of Gallionella enrichment culture.</title>
        <authorList>
            <person name="Poehlein A."/>
            <person name="Muehling M."/>
            <person name="Daniel R."/>
        </authorList>
    </citation>
    <scope>NUCLEOTIDE SEQUENCE</scope>
</reference>
<keyword evidence="1" id="KW-0807">Transducer</keyword>
<dbReference type="Pfam" id="PF13682">
    <property type="entry name" value="CZB"/>
    <property type="match status" value="1"/>
</dbReference>
<dbReference type="PANTHER" id="PTHR32089">
    <property type="entry name" value="METHYL-ACCEPTING CHEMOTAXIS PROTEIN MCPB"/>
    <property type="match status" value="1"/>
</dbReference>
<sequence length="374" mass="41637">MLFGSGRARIEELGQRLAQEARRNSDLELQLADARQESQTLAASVASMRDEMDKCQRIYRTMQSFGESFMEIQRSQLAIANLMKEEKRNAVEASLVSQSNQQSIETISGNMQTMSEDSRQMSGKVDGLSARTSQIGGIVQLIKEIADQTNLLALNAAIEAARAGEQGRGFAVVADEVRKLAERTTKATSEISALVSSIQQETSLTREQMEQWTQKTQGFRQEGADATQGMEKLLRLSQSMEGTIAASALRSFVEVAKVDHLVYKFEIYKVFMCLSEKQNNDFSDHQHCRLGKWYYEGEGRDCYSKMDGYREVEEPHRHFHDSGKLAIQCFREGQIEKGFAAIAAMEAASMAVLAALERIAASGENDRTALCHSG</sequence>
<evidence type="ECO:0000256" key="1">
    <source>
        <dbReference type="ARBA" id="ARBA00023224"/>
    </source>
</evidence>
<dbReference type="SUPFAM" id="SSF58104">
    <property type="entry name" value="Methyl-accepting chemotaxis protein (MCP) signaling domain"/>
    <property type="match status" value="1"/>
</dbReference>
<dbReference type="PROSITE" id="PS50111">
    <property type="entry name" value="CHEMOTAXIS_TRANSDUC_2"/>
    <property type="match status" value="1"/>
</dbReference>
<protein>
    <submittedName>
        <fullName evidence="4">Methyl-accepting chemotaxis protein 4</fullName>
    </submittedName>
</protein>
<dbReference type="SMART" id="SM00283">
    <property type="entry name" value="MA"/>
    <property type="match status" value="1"/>
</dbReference>
<dbReference type="GO" id="GO:0007165">
    <property type="term" value="P:signal transduction"/>
    <property type="evidence" value="ECO:0007669"/>
    <property type="project" value="UniProtKB-KW"/>
</dbReference>
<dbReference type="PANTHER" id="PTHR32089:SF112">
    <property type="entry name" value="LYSOZYME-LIKE PROTEIN-RELATED"/>
    <property type="match status" value="1"/>
</dbReference>
<dbReference type="InterPro" id="IPR025991">
    <property type="entry name" value="Chemoreceptor_zinc-bind_dom"/>
</dbReference>
<dbReference type="GO" id="GO:0016020">
    <property type="term" value="C:membrane"/>
    <property type="evidence" value="ECO:0007669"/>
    <property type="project" value="InterPro"/>
</dbReference>
<proteinExistence type="predicted"/>